<feature type="transmembrane region" description="Helical" evidence="1">
    <location>
        <begin position="20"/>
        <end position="37"/>
    </location>
</feature>
<accession>A0A5P8WD98</accession>
<evidence type="ECO:0000256" key="1">
    <source>
        <dbReference type="SAM" id="Phobius"/>
    </source>
</evidence>
<name>A0A5P8WD98_9NOSO</name>
<dbReference type="KEGG" id="nsh:GXM_08045"/>
<keyword evidence="1" id="KW-1133">Transmembrane helix</keyword>
<keyword evidence="3" id="KW-1185">Reference proteome</keyword>
<reference evidence="2 3" key="1">
    <citation type="submission" date="2019-10" db="EMBL/GenBank/DDBJ databases">
        <title>Genomic and transcriptomic insights into the perfect genentic adaptation of a filamentous nitrogen-fixing cyanobacterium to rice fields.</title>
        <authorList>
            <person name="Chen Z."/>
        </authorList>
    </citation>
    <scope>NUCLEOTIDE SEQUENCE [LARGE SCALE GENOMIC DNA]</scope>
    <source>
        <strain evidence="2">CCNUC1</strain>
    </source>
</reference>
<gene>
    <name evidence="2" type="ORF">GXM_08045</name>
</gene>
<keyword evidence="1" id="KW-0472">Membrane</keyword>
<evidence type="ECO:0000313" key="2">
    <source>
        <dbReference type="EMBL" id="QFS50551.1"/>
    </source>
</evidence>
<organism evidence="2 3">
    <name type="scientific">Nostoc sphaeroides CCNUC1</name>
    <dbReference type="NCBI Taxonomy" id="2653204"/>
    <lineage>
        <taxon>Bacteria</taxon>
        <taxon>Bacillati</taxon>
        <taxon>Cyanobacteriota</taxon>
        <taxon>Cyanophyceae</taxon>
        <taxon>Nostocales</taxon>
        <taxon>Nostocaceae</taxon>
        <taxon>Nostoc</taxon>
    </lineage>
</organism>
<dbReference type="AlphaFoldDB" id="A0A5P8WD98"/>
<evidence type="ECO:0000313" key="3">
    <source>
        <dbReference type="Proteomes" id="UP000326678"/>
    </source>
</evidence>
<proteinExistence type="predicted"/>
<keyword evidence="1" id="KW-0812">Transmembrane</keyword>
<sequence length="41" mass="5157">MLNYIQNRFPWRSHPYFNPYMILACLLRPLLPIYLPYRMQI</sequence>
<protein>
    <submittedName>
        <fullName evidence="2">Uncharacterized protein</fullName>
    </submittedName>
</protein>
<dbReference type="EMBL" id="CP045227">
    <property type="protein sequence ID" value="QFS50551.1"/>
    <property type="molecule type" value="Genomic_DNA"/>
</dbReference>
<dbReference type="Proteomes" id="UP000326678">
    <property type="component" value="Chromosome Gxm2"/>
</dbReference>